<evidence type="ECO:0000313" key="2">
    <source>
        <dbReference type="EMBL" id="KKL34626.1"/>
    </source>
</evidence>
<name>A0ABD4ANK6_9BURK</name>
<comment type="caution">
    <text evidence="2">The sequence shown here is derived from an EMBL/GenBank/DDBJ whole genome shotgun (WGS) entry which is preliminary data.</text>
</comment>
<evidence type="ECO:0000313" key="3">
    <source>
        <dbReference type="Proteomes" id="UP000034400"/>
    </source>
</evidence>
<feature type="region of interest" description="Disordered" evidence="1">
    <location>
        <begin position="1"/>
        <end position="50"/>
    </location>
</feature>
<evidence type="ECO:0000256" key="1">
    <source>
        <dbReference type="SAM" id="MobiDB-lite"/>
    </source>
</evidence>
<accession>A0ABD4ANK6</accession>
<feature type="compositionally biased region" description="Basic and acidic residues" evidence="1">
    <location>
        <begin position="1"/>
        <end position="38"/>
    </location>
</feature>
<dbReference type="AlphaFoldDB" id="A0ABD4ANK6"/>
<dbReference type="Proteomes" id="UP000034400">
    <property type="component" value="Unassembled WGS sequence"/>
</dbReference>
<sequence length="70" mass="8132">MRRLDQHDRLAGRAREHRRQQPEFADSRLRREQFDQRAGRPSAAGQFGRQLRMARVDAAHARARQLAGSP</sequence>
<protein>
    <submittedName>
        <fullName evidence="2">Uncharacterized protein</fullName>
    </submittedName>
</protein>
<organism evidence="2 3">
    <name type="scientific">Burkholderia contaminans LMG 23361</name>
    <dbReference type="NCBI Taxonomy" id="1334628"/>
    <lineage>
        <taxon>Bacteria</taxon>
        <taxon>Pseudomonadati</taxon>
        <taxon>Pseudomonadota</taxon>
        <taxon>Betaproteobacteria</taxon>
        <taxon>Burkholderiales</taxon>
        <taxon>Burkholderiaceae</taxon>
        <taxon>Burkholderia</taxon>
        <taxon>Burkholderia cepacia complex</taxon>
    </lineage>
</organism>
<reference evidence="2 3" key="1">
    <citation type="submission" date="2015-03" db="EMBL/GenBank/DDBJ databases">
        <title>Draft genome sequences of the Burkholderia contaminans strains LMG 23361 and FFH2055 and Burkholderia cenocepacia K56-2.</title>
        <authorList>
            <person name="Bloodworth R.A."/>
            <person name="Selin C."/>
            <person name="Lopez De Volder M.A."/>
            <person name="Degrossi J."/>
            <person name="Drevinek P."/>
            <person name="Galanternik L."/>
            <person name="Cardona S.T."/>
        </authorList>
    </citation>
    <scope>NUCLEOTIDE SEQUENCE [LARGE SCALE GENOMIC DNA]</scope>
    <source>
        <strain evidence="2 3">LMG 23361</strain>
    </source>
</reference>
<gene>
    <name evidence="2" type="ORF">WR31_28635</name>
</gene>
<dbReference type="EMBL" id="LASD01000012">
    <property type="protein sequence ID" value="KKL34626.1"/>
    <property type="molecule type" value="Genomic_DNA"/>
</dbReference>
<proteinExistence type="predicted"/>